<evidence type="ECO:0000313" key="5">
    <source>
        <dbReference type="EMBL" id="SFL86246.1"/>
    </source>
</evidence>
<dbReference type="InterPro" id="IPR015854">
    <property type="entry name" value="ABC_transpr_LolD-like"/>
</dbReference>
<keyword evidence="3 5" id="KW-0067">ATP-binding</keyword>
<evidence type="ECO:0000259" key="4">
    <source>
        <dbReference type="PROSITE" id="PS50893"/>
    </source>
</evidence>
<dbReference type="InParanoid" id="A0A1I4L5V3"/>
<evidence type="ECO:0000256" key="3">
    <source>
        <dbReference type="ARBA" id="ARBA00022840"/>
    </source>
</evidence>
<dbReference type="RefSeq" id="WP_091329672.1">
    <property type="nucleotide sequence ID" value="NZ_FOSW01000020.1"/>
</dbReference>
<dbReference type="STRING" id="504800.SAMN04488085_12027"/>
<dbReference type="OrthoDB" id="9097991at2"/>
<feature type="domain" description="ABC transporter" evidence="4">
    <location>
        <begin position="9"/>
        <end position="231"/>
    </location>
</feature>
<evidence type="ECO:0000256" key="1">
    <source>
        <dbReference type="ARBA" id="ARBA00005417"/>
    </source>
</evidence>
<dbReference type="GO" id="GO:0005524">
    <property type="term" value="F:ATP binding"/>
    <property type="evidence" value="ECO:0007669"/>
    <property type="project" value="UniProtKB-KW"/>
</dbReference>
<dbReference type="Gene3D" id="3.40.50.300">
    <property type="entry name" value="P-loop containing nucleotide triphosphate hydrolases"/>
    <property type="match status" value="1"/>
</dbReference>
<organism evidence="5 6">
    <name type="scientific">Geodermatophilus ruber</name>
    <dbReference type="NCBI Taxonomy" id="504800"/>
    <lineage>
        <taxon>Bacteria</taxon>
        <taxon>Bacillati</taxon>
        <taxon>Actinomycetota</taxon>
        <taxon>Actinomycetes</taxon>
        <taxon>Geodermatophilales</taxon>
        <taxon>Geodermatophilaceae</taxon>
        <taxon>Geodermatophilus</taxon>
    </lineage>
</organism>
<protein>
    <submittedName>
        <fullName evidence="5">Putative ABC transport system ATP-binding protein</fullName>
    </submittedName>
</protein>
<dbReference type="GO" id="GO:0005886">
    <property type="term" value="C:plasma membrane"/>
    <property type="evidence" value="ECO:0007669"/>
    <property type="project" value="TreeGrafter"/>
</dbReference>
<dbReference type="SUPFAM" id="SSF52540">
    <property type="entry name" value="P-loop containing nucleoside triphosphate hydrolases"/>
    <property type="match status" value="1"/>
</dbReference>
<dbReference type="EMBL" id="FOSW01000020">
    <property type="protein sequence ID" value="SFL86246.1"/>
    <property type="molecule type" value="Genomic_DNA"/>
</dbReference>
<keyword evidence="6" id="KW-1185">Reference proteome</keyword>
<sequence length="231" mass="24016">MTTLRQPAVVAHDLYRFYRAGDEETLALRGVSLTVAAGELVVVAGPSGSGKSTLLALLAGLDEPDGGHVTLAGERMSHRPEARRTLLRRRLVGVLRQSGNLVGHLDVRGNVALVQALRGRSVRPRRAVADLLALVALSARAHALPAELSGGELARAGLAVALAGDPTVLIADEPTGELDLVNERRVLGLLREVAADGAAVVVASHSAEVAAAADRVLRLTDGRWAGERGAA</sequence>
<evidence type="ECO:0000256" key="2">
    <source>
        <dbReference type="ARBA" id="ARBA00022741"/>
    </source>
</evidence>
<dbReference type="GO" id="GO:0022857">
    <property type="term" value="F:transmembrane transporter activity"/>
    <property type="evidence" value="ECO:0007669"/>
    <property type="project" value="TreeGrafter"/>
</dbReference>
<dbReference type="InterPro" id="IPR017871">
    <property type="entry name" value="ABC_transporter-like_CS"/>
</dbReference>
<dbReference type="InterPro" id="IPR003593">
    <property type="entry name" value="AAA+_ATPase"/>
</dbReference>
<dbReference type="PROSITE" id="PS00211">
    <property type="entry name" value="ABC_TRANSPORTER_1"/>
    <property type="match status" value="1"/>
</dbReference>
<dbReference type="InterPro" id="IPR003439">
    <property type="entry name" value="ABC_transporter-like_ATP-bd"/>
</dbReference>
<comment type="similarity">
    <text evidence="1">Belongs to the ABC transporter superfamily.</text>
</comment>
<dbReference type="AlphaFoldDB" id="A0A1I4L5V3"/>
<reference evidence="5 6" key="1">
    <citation type="submission" date="2016-10" db="EMBL/GenBank/DDBJ databases">
        <authorList>
            <person name="de Groot N.N."/>
        </authorList>
    </citation>
    <scope>NUCLEOTIDE SEQUENCE [LARGE SCALE GENOMIC DNA]</scope>
    <source>
        <strain evidence="5 6">DSM 45317</strain>
    </source>
</reference>
<dbReference type="GO" id="GO:0016887">
    <property type="term" value="F:ATP hydrolysis activity"/>
    <property type="evidence" value="ECO:0007669"/>
    <property type="project" value="InterPro"/>
</dbReference>
<accession>A0A1I4L5V3</accession>
<dbReference type="PANTHER" id="PTHR24220:SF689">
    <property type="entry name" value="LIPOPROTEIN-RELEASING SYSTEM ATP-BINDING PROTEIN LOLD"/>
    <property type="match status" value="1"/>
</dbReference>
<name>A0A1I4L5V3_9ACTN</name>
<dbReference type="Proteomes" id="UP000199152">
    <property type="component" value="Unassembled WGS sequence"/>
</dbReference>
<evidence type="ECO:0000313" key="6">
    <source>
        <dbReference type="Proteomes" id="UP000199152"/>
    </source>
</evidence>
<proteinExistence type="inferred from homology"/>
<gene>
    <name evidence="5" type="ORF">SAMN04488085_12027</name>
</gene>
<dbReference type="PROSITE" id="PS50893">
    <property type="entry name" value="ABC_TRANSPORTER_2"/>
    <property type="match status" value="1"/>
</dbReference>
<dbReference type="InterPro" id="IPR027417">
    <property type="entry name" value="P-loop_NTPase"/>
</dbReference>
<dbReference type="Pfam" id="PF00005">
    <property type="entry name" value="ABC_tran"/>
    <property type="match status" value="1"/>
</dbReference>
<keyword evidence="2" id="KW-0547">Nucleotide-binding</keyword>
<dbReference type="PANTHER" id="PTHR24220">
    <property type="entry name" value="IMPORT ATP-BINDING PROTEIN"/>
    <property type="match status" value="1"/>
</dbReference>
<dbReference type="SMART" id="SM00382">
    <property type="entry name" value="AAA"/>
    <property type="match status" value="1"/>
</dbReference>